<dbReference type="RefSeq" id="WP_013958681.1">
    <property type="nucleotide sequence ID" value="NC_015727.1"/>
</dbReference>
<organism evidence="1 2">
    <name type="scientific">Cupriavidus necator (strain ATCC 43291 / DSM 13513 / CCUG 52238 / LMG 8453 / N-1)</name>
    <name type="common">Ralstonia eutropha</name>
    <dbReference type="NCBI Taxonomy" id="1042878"/>
    <lineage>
        <taxon>Bacteria</taxon>
        <taxon>Pseudomonadati</taxon>
        <taxon>Pseudomonadota</taxon>
        <taxon>Betaproteobacteria</taxon>
        <taxon>Burkholderiales</taxon>
        <taxon>Burkholderiaceae</taxon>
        <taxon>Cupriavidus</taxon>
    </lineage>
</organism>
<dbReference type="HOGENOM" id="CLU_1871985_0_0_4"/>
<protein>
    <submittedName>
        <fullName evidence="1">Uncharacterized protein</fullName>
    </submittedName>
</protein>
<evidence type="ECO:0000313" key="2">
    <source>
        <dbReference type="Proteomes" id="UP000006798"/>
    </source>
</evidence>
<dbReference type="Proteomes" id="UP000006798">
    <property type="component" value="Plasmid pBB1"/>
</dbReference>
<dbReference type="AlphaFoldDB" id="F8GVY2"/>
<gene>
    <name evidence="1" type="ordered locus">CNE_BB1p01970</name>
</gene>
<dbReference type="EMBL" id="CP002879">
    <property type="protein sequence ID" value="AEI81624.1"/>
    <property type="molecule type" value="Genomic_DNA"/>
</dbReference>
<name>F8GVY2_CUPNN</name>
<keyword evidence="1" id="KW-0614">Plasmid</keyword>
<dbReference type="GeneID" id="34311555"/>
<evidence type="ECO:0000313" key="1">
    <source>
        <dbReference type="EMBL" id="AEI81624.1"/>
    </source>
</evidence>
<reference evidence="1 2" key="1">
    <citation type="journal article" date="2011" name="J. Bacteriol.">
        <title>Complete genome sequence of the type strain Cupriavidus necator N-1.</title>
        <authorList>
            <person name="Poehlein A."/>
            <person name="Kusian B."/>
            <person name="Friedrich B."/>
            <person name="Daniel R."/>
            <person name="Bowien B."/>
        </authorList>
    </citation>
    <scope>NUCLEOTIDE SEQUENCE [LARGE SCALE GENOMIC DNA]</scope>
    <source>
        <strain evidence="2">ATCC 43291 / DSM 13513 / CCUG 52238 / LMG 8453 / N-1</strain>
        <plasmid evidence="1 2">pBB1</plasmid>
    </source>
</reference>
<proteinExistence type="predicted"/>
<dbReference type="KEGG" id="cnc:CNE_BB1p01970"/>
<geneLocation type="plasmid" evidence="1 2">
    <name>pBB1</name>
</geneLocation>
<accession>F8GVY2</accession>
<sequence length="136" mass="14790">MRKRATVAVRSGVTAWADAAPSTSWRDSAWLARITPRGLGFAAPILADWTASAHANKAMRQVANAARRQARRDTMWAASRGACPTWSVATGWEVIEAIAPADCDVQRRRVLALQDGRPWCWLYRASDAGRVLAGGS</sequence>